<evidence type="ECO:0000313" key="1">
    <source>
        <dbReference type="EMBL" id="GAH06284.1"/>
    </source>
</evidence>
<name>X1DMQ1_9ZZZZ</name>
<proteinExistence type="predicted"/>
<sequence>NKNPKAQSIFVTNIAGKDVNWEISFQFNLENEDPFFFYL</sequence>
<dbReference type="AlphaFoldDB" id="X1DMQ1"/>
<organism evidence="1">
    <name type="scientific">marine sediment metagenome</name>
    <dbReference type="NCBI Taxonomy" id="412755"/>
    <lineage>
        <taxon>unclassified sequences</taxon>
        <taxon>metagenomes</taxon>
        <taxon>ecological metagenomes</taxon>
    </lineage>
</organism>
<accession>X1DMQ1</accession>
<dbReference type="EMBL" id="BART01033282">
    <property type="protein sequence ID" value="GAH06284.1"/>
    <property type="molecule type" value="Genomic_DNA"/>
</dbReference>
<comment type="caution">
    <text evidence="1">The sequence shown here is derived from an EMBL/GenBank/DDBJ whole genome shotgun (WGS) entry which is preliminary data.</text>
</comment>
<protein>
    <submittedName>
        <fullName evidence="1">Uncharacterized protein</fullName>
    </submittedName>
</protein>
<gene>
    <name evidence="1" type="ORF">S01H4_57260</name>
</gene>
<feature type="non-terminal residue" evidence="1">
    <location>
        <position position="1"/>
    </location>
</feature>
<reference evidence="1" key="1">
    <citation type="journal article" date="2014" name="Front. Microbiol.">
        <title>High frequency of phylogenetically diverse reductive dehalogenase-homologous genes in deep subseafloor sedimentary metagenomes.</title>
        <authorList>
            <person name="Kawai M."/>
            <person name="Futagami T."/>
            <person name="Toyoda A."/>
            <person name="Takaki Y."/>
            <person name="Nishi S."/>
            <person name="Hori S."/>
            <person name="Arai W."/>
            <person name="Tsubouchi T."/>
            <person name="Morono Y."/>
            <person name="Uchiyama I."/>
            <person name="Ito T."/>
            <person name="Fujiyama A."/>
            <person name="Inagaki F."/>
            <person name="Takami H."/>
        </authorList>
    </citation>
    <scope>NUCLEOTIDE SEQUENCE</scope>
    <source>
        <strain evidence="1">Expedition CK06-06</strain>
    </source>
</reference>